<feature type="transmembrane region" description="Helical" evidence="6">
    <location>
        <begin position="323"/>
        <end position="342"/>
    </location>
</feature>
<evidence type="ECO:0000313" key="7">
    <source>
        <dbReference type="EMBL" id="GBO93942.1"/>
    </source>
</evidence>
<proteinExistence type="predicted"/>
<keyword evidence="3 6" id="KW-0812">Transmembrane</keyword>
<sequence length="501" mass="53307">MSETIAQRRHMLMRYGSMIAGPLLCALIYFSMPSTYSLADGSVAQFSSAGRACLGVLVWMAIWWCFETVPIAVTSMLPMVLFPLFQVTKVSAAMAPYASDTVFLFLGAFMLAGGVMRWGLDRRIALVVMSFVGTTPKRMVFGLMLTTTFISAFMSNTATAAMMLPVAMALITLVHSTKAAGDPDAVTHERNFSLCILLALAYGASIGGMATLIGSPPNGIYMRFMEQTYGQVVSIASWMKVGVPVTLLLFIVSFFVLTGLMFRNMGGSVPGGKEWVRNELRSMGKLSTGEKAVGLCFLIAAVLWFSGAQLRGINIDGWQPFKYLTDAVIAMGMGIVPFLIPVDRKGTMAMDWKTANEAISWDVLLLFGGGLSLASAIQHTGVAQLIGAQVAVLAGSPFPVVLFGVVFIVTFATGVTSNTALAAMMMPLLAAVANALGLPPQPILMGTALAASATFILPISTPPNAIVFGTGKIKIADMFRAGILINFVAIFVITGVMLLLD</sequence>
<evidence type="ECO:0000256" key="2">
    <source>
        <dbReference type="ARBA" id="ARBA00022448"/>
    </source>
</evidence>
<dbReference type="RefSeq" id="WP_116270224.1">
    <property type="nucleotide sequence ID" value="NZ_BGZJ01000001.1"/>
</dbReference>
<feature type="transmembrane region" description="Helical" evidence="6">
    <location>
        <begin position="194"/>
        <end position="215"/>
    </location>
</feature>
<keyword evidence="4 6" id="KW-1133">Transmembrane helix</keyword>
<protein>
    <submittedName>
        <fullName evidence="7">Di-and tricarboxylate transporter</fullName>
    </submittedName>
</protein>
<feature type="transmembrane region" description="Helical" evidence="6">
    <location>
        <begin position="419"/>
        <end position="437"/>
    </location>
</feature>
<dbReference type="InterPro" id="IPR001898">
    <property type="entry name" value="SLC13A/DASS"/>
</dbReference>
<keyword evidence="5 6" id="KW-0472">Membrane</keyword>
<feature type="transmembrane region" description="Helical" evidence="6">
    <location>
        <begin position="61"/>
        <end position="85"/>
    </location>
</feature>
<dbReference type="GO" id="GO:0005886">
    <property type="term" value="C:plasma membrane"/>
    <property type="evidence" value="ECO:0007669"/>
    <property type="project" value="TreeGrafter"/>
</dbReference>
<feature type="transmembrane region" description="Helical" evidence="6">
    <location>
        <begin position="140"/>
        <end position="173"/>
    </location>
</feature>
<keyword evidence="8" id="KW-1185">Reference proteome</keyword>
<feature type="transmembrane region" description="Helical" evidence="6">
    <location>
        <begin position="235"/>
        <end position="257"/>
    </location>
</feature>
<feature type="transmembrane region" description="Helical" evidence="6">
    <location>
        <begin position="363"/>
        <end position="386"/>
    </location>
</feature>
<evidence type="ECO:0000256" key="4">
    <source>
        <dbReference type="ARBA" id="ARBA00022989"/>
    </source>
</evidence>
<dbReference type="PANTHER" id="PTHR10283:SF82">
    <property type="entry name" value="SOLUTE CARRIER FAMILY 13 MEMBER 2"/>
    <property type="match status" value="1"/>
</dbReference>
<name>A0A388SC93_9BURK</name>
<feature type="transmembrane region" description="Helical" evidence="6">
    <location>
        <begin position="443"/>
        <end position="460"/>
    </location>
</feature>
<dbReference type="AlphaFoldDB" id="A0A388SC93"/>
<gene>
    <name evidence="7" type="ORF">MESMUL_12960</name>
</gene>
<dbReference type="PROSITE" id="PS01271">
    <property type="entry name" value="NA_SULFATE"/>
    <property type="match status" value="1"/>
</dbReference>
<evidence type="ECO:0000256" key="1">
    <source>
        <dbReference type="ARBA" id="ARBA00004141"/>
    </source>
</evidence>
<dbReference type="NCBIfam" id="TIGR00785">
    <property type="entry name" value="dass"/>
    <property type="match status" value="1"/>
</dbReference>
<reference evidence="7 8" key="1">
    <citation type="journal article" date="2018" name="Int. J. Syst. Evol. Microbiol.">
        <title>Mesosutterella multiformis gen. nov., sp. nov., a member of the family Sutterellaceae and Sutterella megalosphaeroides sp. nov., isolated from human faeces.</title>
        <authorList>
            <person name="Sakamoto M."/>
            <person name="Ikeyama N."/>
            <person name="Kunihiro T."/>
            <person name="Iino T."/>
            <person name="Yuki M."/>
            <person name="Ohkuma M."/>
        </authorList>
    </citation>
    <scope>NUCLEOTIDE SEQUENCE [LARGE SCALE GENOMIC DNA]</scope>
    <source>
        <strain evidence="7 8">4NBBH2</strain>
    </source>
</reference>
<dbReference type="InterPro" id="IPR031312">
    <property type="entry name" value="Na/sul_symport_CS"/>
</dbReference>
<organism evidence="7 8">
    <name type="scientific">Mesosutterella multiformis</name>
    <dbReference type="NCBI Taxonomy" id="2259133"/>
    <lineage>
        <taxon>Bacteria</taxon>
        <taxon>Pseudomonadati</taxon>
        <taxon>Pseudomonadota</taxon>
        <taxon>Betaproteobacteria</taxon>
        <taxon>Burkholderiales</taxon>
        <taxon>Sutterellaceae</taxon>
        <taxon>Mesosutterella</taxon>
    </lineage>
</organism>
<evidence type="ECO:0000256" key="5">
    <source>
        <dbReference type="ARBA" id="ARBA00023136"/>
    </source>
</evidence>
<evidence type="ECO:0000313" key="8">
    <source>
        <dbReference type="Proteomes" id="UP000266091"/>
    </source>
</evidence>
<feature type="transmembrane region" description="Helical" evidence="6">
    <location>
        <begin position="481"/>
        <end position="500"/>
    </location>
</feature>
<dbReference type="PANTHER" id="PTHR10283">
    <property type="entry name" value="SOLUTE CARRIER FAMILY 13 MEMBER"/>
    <property type="match status" value="1"/>
</dbReference>
<accession>A0A388SC93</accession>
<feature type="transmembrane region" description="Helical" evidence="6">
    <location>
        <begin position="12"/>
        <end position="32"/>
    </location>
</feature>
<dbReference type="Proteomes" id="UP000266091">
    <property type="component" value="Unassembled WGS sequence"/>
</dbReference>
<dbReference type="GO" id="GO:0015141">
    <property type="term" value="F:succinate transmembrane transporter activity"/>
    <property type="evidence" value="ECO:0007669"/>
    <property type="project" value="UniProtKB-ARBA"/>
</dbReference>
<evidence type="ECO:0000256" key="6">
    <source>
        <dbReference type="SAM" id="Phobius"/>
    </source>
</evidence>
<comment type="caution">
    <text evidence="7">The sequence shown here is derived from an EMBL/GenBank/DDBJ whole genome shotgun (WGS) entry which is preliminary data.</text>
</comment>
<dbReference type="EMBL" id="BGZJ01000001">
    <property type="protein sequence ID" value="GBO93942.1"/>
    <property type="molecule type" value="Genomic_DNA"/>
</dbReference>
<keyword evidence="2" id="KW-0813">Transport</keyword>
<dbReference type="OrthoDB" id="9766267at2"/>
<feature type="transmembrane region" description="Helical" evidence="6">
    <location>
        <begin position="392"/>
        <end position="412"/>
    </location>
</feature>
<feature type="transmembrane region" description="Helical" evidence="6">
    <location>
        <begin position="97"/>
        <end position="120"/>
    </location>
</feature>
<feature type="transmembrane region" description="Helical" evidence="6">
    <location>
        <begin position="292"/>
        <end position="311"/>
    </location>
</feature>
<evidence type="ECO:0000256" key="3">
    <source>
        <dbReference type="ARBA" id="ARBA00022692"/>
    </source>
</evidence>
<dbReference type="CDD" id="cd01115">
    <property type="entry name" value="SLC13_permease"/>
    <property type="match status" value="1"/>
</dbReference>
<comment type="subcellular location">
    <subcellularLocation>
        <location evidence="1">Membrane</location>
        <topology evidence="1">Multi-pass membrane protein</topology>
    </subcellularLocation>
</comment>
<dbReference type="Pfam" id="PF00939">
    <property type="entry name" value="Na_sulph_symp"/>
    <property type="match status" value="1"/>
</dbReference>